<reference evidence="11" key="1">
    <citation type="journal article" date="2019" name="Int. J. Syst. Evol. Microbiol.">
        <title>The Global Catalogue of Microorganisms (GCM) 10K type strain sequencing project: providing services to taxonomists for standard genome sequencing and annotation.</title>
        <authorList>
            <consortium name="The Broad Institute Genomics Platform"/>
            <consortium name="The Broad Institute Genome Sequencing Center for Infectious Disease"/>
            <person name="Wu L."/>
            <person name="Ma J."/>
        </authorList>
    </citation>
    <scope>NUCLEOTIDE SEQUENCE [LARGE SCALE GENOMIC DNA]</scope>
    <source>
        <strain evidence="11">CGMCC 4.7393</strain>
    </source>
</reference>
<dbReference type="Proteomes" id="UP001596405">
    <property type="component" value="Unassembled WGS sequence"/>
</dbReference>
<dbReference type="InterPro" id="IPR017853">
    <property type="entry name" value="GH"/>
</dbReference>
<feature type="domain" description="Glycosyl-hydrolase 97 C-terminal oligomerisation" evidence="9">
    <location>
        <begin position="573"/>
        <end position="668"/>
    </location>
</feature>
<name>A0ABW2DRS1_9BACT</name>
<evidence type="ECO:0000256" key="6">
    <source>
        <dbReference type="SAM" id="SignalP"/>
    </source>
</evidence>
<comment type="caution">
    <text evidence="10">The sequence shown here is derived from an EMBL/GenBank/DDBJ whole genome shotgun (WGS) entry which is preliminary data.</text>
</comment>
<keyword evidence="4" id="KW-0106">Calcium</keyword>
<dbReference type="InterPro" id="IPR052720">
    <property type="entry name" value="Glycosyl_hydrolase_97"/>
</dbReference>
<evidence type="ECO:0000256" key="4">
    <source>
        <dbReference type="ARBA" id="ARBA00022837"/>
    </source>
</evidence>
<keyword evidence="11" id="KW-1185">Reference proteome</keyword>
<dbReference type="RefSeq" id="WP_066624266.1">
    <property type="nucleotide sequence ID" value="NZ_JBHSYQ010000008.1"/>
</dbReference>
<dbReference type="Gene3D" id="3.20.20.70">
    <property type="entry name" value="Aldolase class I"/>
    <property type="match status" value="1"/>
</dbReference>
<dbReference type="InterPro" id="IPR013785">
    <property type="entry name" value="Aldolase_TIM"/>
</dbReference>
<evidence type="ECO:0000313" key="11">
    <source>
        <dbReference type="Proteomes" id="UP001596405"/>
    </source>
</evidence>
<feature type="signal peptide" evidence="6">
    <location>
        <begin position="1"/>
        <end position="20"/>
    </location>
</feature>
<comment type="cofactor">
    <cofactor evidence="1">
        <name>Ca(2+)</name>
        <dbReference type="ChEBI" id="CHEBI:29108"/>
    </cofactor>
</comment>
<evidence type="ECO:0000256" key="5">
    <source>
        <dbReference type="ARBA" id="ARBA00023295"/>
    </source>
</evidence>
<dbReference type="Pfam" id="PF14509">
    <property type="entry name" value="GH97_C"/>
    <property type="match status" value="1"/>
</dbReference>
<dbReference type="InterPro" id="IPR019563">
    <property type="entry name" value="GH97_catalytic"/>
</dbReference>
<keyword evidence="3 10" id="KW-0378">Hydrolase</keyword>
<dbReference type="SUPFAM" id="SSF51445">
    <property type="entry name" value="(Trans)glycosidases"/>
    <property type="match status" value="1"/>
</dbReference>
<evidence type="ECO:0000256" key="1">
    <source>
        <dbReference type="ARBA" id="ARBA00001913"/>
    </source>
</evidence>
<protein>
    <submittedName>
        <fullName evidence="10">Glycoside hydrolase family 97 protein</fullName>
        <ecNumber evidence="10">3.2.1.-</ecNumber>
    </submittedName>
</protein>
<evidence type="ECO:0000259" key="7">
    <source>
        <dbReference type="Pfam" id="PF10566"/>
    </source>
</evidence>
<dbReference type="PANTHER" id="PTHR35803">
    <property type="entry name" value="GLUCAN 1,4-ALPHA-GLUCOSIDASE SUSB-RELATED"/>
    <property type="match status" value="1"/>
</dbReference>
<evidence type="ECO:0000256" key="2">
    <source>
        <dbReference type="ARBA" id="ARBA00011245"/>
    </source>
</evidence>
<dbReference type="InterPro" id="IPR014718">
    <property type="entry name" value="GH-type_carb-bd"/>
</dbReference>
<evidence type="ECO:0000313" key="10">
    <source>
        <dbReference type="EMBL" id="MFC6999009.1"/>
    </source>
</evidence>
<dbReference type="GO" id="GO:0016798">
    <property type="term" value="F:hydrolase activity, acting on glycosyl bonds"/>
    <property type="evidence" value="ECO:0007669"/>
    <property type="project" value="UniProtKB-KW"/>
</dbReference>
<feature type="chain" id="PRO_5046793033" evidence="6">
    <location>
        <begin position="21"/>
        <end position="671"/>
    </location>
</feature>
<organism evidence="10 11">
    <name type="scientific">Rufibacter roseus</name>
    <dbReference type="NCBI Taxonomy" id="1567108"/>
    <lineage>
        <taxon>Bacteria</taxon>
        <taxon>Pseudomonadati</taxon>
        <taxon>Bacteroidota</taxon>
        <taxon>Cytophagia</taxon>
        <taxon>Cytophagales</taxon>
        <taxon>Hymenobacteraceae</taxon>
        <taxon>Rufibacter</taxon>
    </lineage>
</organism>
<proteinExistence type="predicted"/>
<evidence type="ECO:0000259" key="8">
    <source>
        <dbReference type="Pfam" id="PF14508"/>
    </source>
</evidence>
<keyword evidence="6" id="KW-0732">Signal</keyword>
<accession>A0ABW2DRS1</accession>
<dbReference type="EMBL" id="JBHSYQ010000008">
    <property type="protein sequence ID" value="MFC6999009.1"/>
    <property type="molecule type" value="Genomic_DNA"/>
</dbReference>
<comment type="subunit">
    <text evidence="2">Monomer.</text>
</comment>
<evidence type="ECO:0000256" key="3">
    <source>
        <dbReference type="ARBA" id="ARBA00022801"/>
    </source>
</evidence>
<dbReference type="Pfam" id="PF14508">
    <property type="entry name" value="GH97_N"/>
    <property type="match status" value="1"/>
</dbReference>
<dbReference type="Pfam" id="PF10566">
    <property type="entry name" value="Glyco_hydro_97"/>
    <property type="match status" value="1"/>
</dbReference>
<evidence type="ECO:0000259" key="9">
    <source>
        <dbReference type="Pfam" id="PF14509"/>
    </source>
</evidence>
<dbReference type="EC" id="3.2.1.-" evidence="10"/>
<dbReference type="Gene3D" id="2.70.98.10">
    <property type="match status" value="1"/>
</dbReference>
<dbReference type="Gene3D" id="2.60.40.1180">
    <property type="entry name" value="Golgi alpha-mannosidase II"/>
    <property type="match status" value="1"/>
</dbReference>
<dbReference type="InterPro" id="IPR029486">
    <property type="entry name" value="GH97_N"/>
</dbReference>
<feature type="domain" description="Glycosyl-hydrolase 97 N-terminal" evidence="8">
    <location>
        <begin position="26"/>
        <end position="301"/>
    </location>
</feature>
<dbReference type="InterPro" id="IPR029483">
    <property type="entry name" value="GH97_C"/>
</dbReference>
<dbReference type="PANTHER" id="PTHR35803:SF2">
    <property type="entry name" value="RETAINING ALPHA-GALACTOSIDASE"/>
    <property type="match status" value="1"/>
</dbReference>
<sequence>MKYYLLYLLLLMISVVAAKAQSSHMLQSPDGTIKVTVNLQNKITYSVTHGSDEVLAPSPISMTLANGEVLGGKPKLQNARKNTVNQTIKAPIYKRAEVKDHYNELVLNFKGDYRVIFRAYNDGVAYRFATSKKKDFVVQDEEVAYNFPADHKALVPYVKLEKKTSTEKKSTIESQFWNSFENVYAHLPLSEVDPQRIAFLPLAVEVTSQKKVVITEADLESYPGLFLTNKTGKASLNSVFAPYPKRIEQGGHNNLQLLVKERENFIAKAKGSRSFPWRVMVISAQDKDLADSDMVYKLAAPSQVKDVSWINPGKVAWDWWNAWNIGGVDFKSGINNDTYKYYIDFASNNKIEYVILDEGWSVKGEADMLKVIPEINLKELVDYAKERNVGIILWAGYHAFDRDMENLAKHYANMGVKGFKVDFMDRDDQQAVDFYYRAAEVGAKYNLLINFHGAYKPTGMHRTYPNVINFEGVHGLEQMKWSDPDVDQVTYDVTMPYIRMLAGPIDYTQGAMRNATKANYRPVYSEPMSQGTRARQLAMYVIFESPLNMLADSPTNYLKERESTAFISSVPETWDNTVALDGKIGEHIAIARRKGNDWYVGAMTNWSARDMELDLSFLGEGNFVAEVFKDGINADKMASDYKRETVDVPQNRKLKISMAPGGGYVARIYKK</sequence>
<keyword evidence="5 10" id="KW-0326">Glycosidase</keyword>
<gene>
    <name evidence="10" type="ORF">ACFQHR_15325</name>
</gene>
<feature type="domain" description="Glycosyl-hydrolase 97 catalytic" evidence="7">
    <location>
        <begin position="319"/>
        <end position="473"/>
    </location>
</feature>
<dbReference type="InterPro" id="IPR013780">
    <property type="entry name" value="Glyco_hydro_b"/>
</dbReference>